<evidence type="ECO:0000313" key="2">
    <source>
        <dbReference type="Proteomes" id="UP000179807"/>
    </source>
</evidence>
<proteinExistence type="predicted"/>
<dbReference type="AlphaFoldDB" id="A0A1J4KDS0"/>
<dbReference type="EMBL" id="MLAK01000635">
    <property type="protein sequence ID" value="OHT09577.1"/>
    <property type="molecule type" value="Genomic_DNA"/>
</dbReference>
<dbReference type="VEuPathDB" id="TrichDB:TRFO_21456"/>
<dbReference type="RefSeq" id="XP_068362713.1">
    <property type="nucleotide sequence ID" value="XM_068501981.1"/>
</dbReference>
<organism evidence="1 2">
    <name type="scientific">Tritrichomonas foetus</name>
    <dbReference type="NCBI Taxonomy" id="1144522"/>
    <lineage>
        <taxon>Eukaryota</taxon>
        <taxon>Metamonada</taxon>
        <taxon>Parabasalia</taxon>
        <taxon>Tritrichomonadida</taxon>
        <taxon>Tritrichomonadidae</taxon>
        <taxon>Tritrichomonas</taxon>
    </lineage>
</organism>
<dbReference type="Proteomes" id="UP000179807">
    <property type="component" value="Unassembled WGS sequence"/>
</dbReference>
<accession>A0A1J4KDS0</accession>
<evidence type="ECO:0000313" key="1">
    <source>
        <dbReference type="EMBL" id="OHT09577.1"/>
    </source>
</evidence>
<comment type="caution">
    <text evidence="1">The sequence shown here is derived from an EMBL/GenBank/DDBJ whole genome shotgun (WGS) entry which is preliminary data.</text>
</comment>
<gene>
    <name evidence="1" type="ORF">TRFO_21456</name>
</gene>
<protein>
    <submittedName>
        <fullName evidence="1">Uncharacterized protein</fullName>
    </submittedName>
</protein>
<reference evidence="1" key="1">
    <citation type="submission" date="2016-10" db="EMBL/GenBank/DDBJ databases">
        <authorList>
            <person name="Benchimol M."/>
            <person name="Almeida L.G."/>
            <person name="Vasconcelos A.T."/>
            <person name="Perreira-Neves A."/>
            <person name="Rosa I.A."/>
            <person name="Tasca T."/>
            <person name="Bogo M.R."/>
            <person name="de Souza W."/>
        </authorList>
    </citation>
    <scope>NUCLEOTIDE SEQUENCE [LARGE SCALE GENOMIC DNA]</scope>
    <source>
        <strain evidence="1">K</strain>
    </source>
</reference>
<dbReference type="GeneID" id="94836685"/>
<name>A0A1J4KDS0_9EUKA</name>
<keyword evidence="2" id="KW-1185">Reference proteome</keyword>
<sequence>MKCQERVNTISFLQSCVDQKIQRYKMIIENTRHELKKMGEGFRIMEKKLGDENIEIIESALNKASVDVKKINAIIEQYQQTTYDSSVILENHSNVGLLIKKDDMVFQNEIYKENLEIIITENCDISHLINSKIQTCKNLTIKILNEVSILFNNQVELPLNFNLRIEGDQNKKPKIIVNDFITNNNCSIFTRIVIPLSSTLEIRNVNIDVNIQSFQKGKSYIESHDDLAALFVISGSNSLSFGQGSIKLENMIIKTNLSVINVGMHGFAQIILRNIDILMNESDSKLPFIIRKYGNNNSKAFILLSCSEIQNDSNTLIIEEE</sequence>